<feature type="transmembrane region" description="Helical" evidence="1">
    <location>
        <begin position="12"/>
        <end position="35"/>
    </location>
</feature>
<evidence type="ECO:0000256" key="1">
    <source>
        <dbReference type="SAM" id="Phobius"/>
    </source>
</evidence>
<sequence>MKYDIALQLSSIVALFEQHPVGFSVIAFFAFILLASQKDGLFSRYVALLQARADHHAALETRRIEVISMLENRRQPELPGMRNEGEDVP</sequence>
<dbReference type="EMBL" id="SACO01000011">
    <property type="protein sequence ID" value="RVU03913.1"/>
    <property type="molecule type" value="Genomic_DNA"/>
</dbReference>
<protein>
    <submittedName>
        <fullName evidence="2">Uncharacterized protein</fullName>
    </submittedName>
</protein>
<keyword evidence="3" id="KW-1185">Reference proteome</keyword>
<gene>
    <name evidence="2" type="ORF">EOE18_13725</name>
</gene>
<organism evidence="2 3">
    <name type="scientific">Novosphingobium umbonatum</name>
    <dbReference type="NCBI Taxonomy" id="1908524"/>
    <lineage>
        <taxon>Bacteria</taxon>
        <taxon>Pseudomonadati</taxon>
        <taxon>Pseudomonadota</taxon>
        <taxon>Alphaproteobacteria</taxon>
        <taxon>Sphingomonadales</taxon>
        <taxon>Sphingomonadaceae</taxon>
        <taxon>Novosphingobium</taxon>
    </lineage>
</organism>
<dbReference type="RefSeq" id="WP_127710472.1">
    <property type="nucleotide sequence ID" value="NZ_SACO01000011.1"/>
</dbReference>
<evidence type="ECO:0000313" key="2">
    <source>
        <dbReference type="EMBL" id="RVU03913.1"/>
    </source>
</evidence>
<keyword evidence="1" id="KW-1133">Transmembrane helix</keyword>
<keyword evidence="1" id="KW-0472">Membrane</keyword>
<comment type="caution">
    <text evidence="2">The sequence shown here is derived from an EMBL/GenBank/DDBJ whole genome shotgun (WGS) entry which is preliminary data.</text>
</comment>
<dbReference type="AlphaFoldDB" id="A0A437N1X2"/>
<reference evidence="2 3" key="1">
    <citation type="submission" date="2019-01" db="EMBL/GenBank/DDBJ databases">
        <authorList>
            <person name="Chen W.-M."/>
        </authorList>
    </citation>
    <scope>NUCLEOTIDE SEQUENCE [LARGE SCALE GENOMIC DNA]</scope>
    <source>
        <strain evidence="2 3">FSY-9</strain>
    </source>
</reference>
<name>A0A437N1X2_9SPHN</name>
<proteinExistence type="predicted"/>
<keyword evidence="1" id="KW-0812">Transmembrane</keyword>
<dbReference type="Proteomes" id="UP000282837">
    <property type="component" value="Unassembled WGS sequence"/>
</dbReference>
<evidence type="ECO:0000313" key="3">
    <source>
        <dbReference type="Proteomes" id="UP000282837"/>
    </source>
</evidence>
<accession>A0A437N1X2</accession>